<dbReference type="RefSeq" id="WP_284483147.1">
    <property type="nucleotide sequence ID" value="NZ_JASNJD010000026.1"/>
</dbReference>
<reference evidence="3 4" key="1">
    <citation type="submission" date="2023-05" db="EMBL/GenBank/DDBJ databases">
        <title>Pseudodonghicola sp. nov.</title>
        <authorList>
            <person name="Huang J."/>
        </authorList>
    </citation>
    <scope>NUCLEOTIDE SEQUENCE [LARGE SCALE GENOMIC DNA]</scope>
    <source>
        <strain evidence="3 4">IC7</strain>
    </source>
</reference>
<evidence type="ECO:0000256" key="1">
    <source>
        <dbReference type="ARBA" id="ARBA00006484"/>
    </source>
</evidence>
<dbReference type="SUPFAM" id="SSF51735">
    <property type="entry name" value="NAD(P)-binding Rossmann-fold domains"/>
    <property type="match status" value="1"/>
</dbReference>
<dbReference type="InterPro" id="IPR002347">
    <property type="entry name" value="SDR_fam"/>
</dbReference>
<keyword evidence="4" id="KW-1185">Reference proteome</keyword>
<name>A0ABT7F7M6_9RHOB</name>
<organism evidence="3 4">
    <name type="scientific">Pseudodonghicola flavimaris</name>
    <dbReference type="NCBI Taxonomy" id="3050036"/>
    <lineage>
        <taxon>Bacteria</taxon>
        <taxon>Pseudomonadati</taxon>
        <taxon>Pseudomonadota</taxon>
        <taxon>Alphaproteobacteria</taxon>
        <taxon>Rhodobacterales</taxon>
        <taxon>Paracoccaceae</taxon>
        <taxon>Pseudodonghicola</taxon>
    </lineage>
</organism>
<dbReference type="Gene3D" id="3.40.50.720">
    <property type="entry name" value="NAD(P)-binding Rossmann-like Domain"/>
    <property type="match status" value="1"/>
</dbReference>
<dbReference type="PANTHER" id="PTHR43639">
    <property type="entry name" value="OXIDOREDUCTASE, SHORT-CHAIN DEHYDROGENASE/REDUCTASE FAMILY (AFU_ORTHOLOGUE AFUA_5G02870)"/>
    <property type="match status" value="1"/>
</dbReference>
<dbReference type="Pfam" id="PF13561">
    <property type="entry name" value="adh_short_C2"/>
    <property type="match status" value="1"/>
</dbReference>
<protein>
    <submittedName>
        <fullName evidence="3">SDR family oxidoreductase</fullName>
    </submittedName>
</protein>
<dbReference type="PRINTS" id="PR00080">
    <property type="entry name" value="SDRFAMILY"/>
</dbReference>
<sequence length="234" mass="24103">MRKVALVTGGAKGIGRAIVAELATDHAVALTWHRATPAAERIAAPDTLALQADLAQEGAAERVVAKTLARFGRLDVIVNNAGIIAQTPKTQVDRAAQQALLDVNLLAPAALLAAALPHLRPGAAIVSISSINAVLPPRDAVLYGASKAALNLWTRGMAKELGPAGIRVNAVAPGAINTPEAPRDAALTARFVEDTALGRIGRPEDIAGAVRFLVSEAADFITGEVLTVSGGYRL</sequence>
<comment type="caution">
    <text evidence="3">The sequence shown here is derived from an EMBL/GenBank/DDBJ whole genome shotgun (WGS) entry which is preliminary data.</text>
</comment>
<dbReference type="InterPro" id="IPR020904">
    <property type="entry name" value="Sc_DH/Rdtase_CS"/>
</dbReference>
<evidence type="ECO:0000313" key="3">
    <source>
        <dbReference type="EMBL" id="MDK3020495.1"/>
    </source>
</evidence>
<dbReference type="PANTHER" id="PTHR43639:SF1">
    <property type="entry name" value="SHORT-CHAIN DEHYDROGENASE_REDUCTASE FAMILY PROTEIN"/>
    <property type="match status" value="1"/>
</dbReference>
<dbReference type="EMBL" id="JASNJD010000026">
    <property type="protein sequence ID" value="MDK3020495.1"/>
    <property type="molecule type" value="Genomic_DNA"/>
</dbReference>
<comment type="similarity">
    <text evidence="1">Belongs to the short-chain dehydrogenases/reductases (SDR) family.</text>
</comment>
<dbReference type="InterPro" id="IPR036291">
    <property type="entry name" value="NAD(P)-bd_dom_sf"/>
</dbReference>
<evidence type="ECO:0000256" key="2">
    <source>
        <dbReference type="ARBA" id="ARBA00023002"/>
    </source>
</evidence>
<dbReference type="PRINTS" id="PR00081">
    <property type="entry name" value="GDHRDH"/>
</dbReference>
<proteinExistence type="inferred from homology"/>
<dbReference type="PROSITE" id="PS00061">
    <property type="entry name" value="ADH_SHORT"/>
    <property type="match status" value="1"/>
</dbReference>
<dbReference type="Proteomes" id="UP001243757">
    <property type="component" value="Unassembled WGS sequence"/>
</dbReference>
<keyword evidence="2" id="KW-0560">Oxidoreductase</keyword>
<evidence type="ECO:0000313" key="4">
    <source>
        <dbReference type="Proteomes" id="UP001243757"/>
    </source>
</evidence>
<accession>A0ABT7F7M6</accession>
<gene>
    <name evidence="3" type="ORF">QO033_22695</name>
</gene>